<evidence type="ECO:0000313" key="2">
    <source>
        <dbReference type="Proteomes" id="UP000236291"/>
    </source>
</evidence>
<comment type="caution">
    <text evidence="1">The sequence shown here is derived from an EMBL/GenBank/DDBJ whole genome shotgun (WGS) entry which is preliminary data.</text>
</comment>
<dbReference type="STRING" id="57577.A0A2K3KEB1"/>
<organism evidence="1 2">
    <name type="scientific">Trifolium pratense</name>
    <name type="common">Red clover</name>
    <dbReference type="NCBI Taxonomy" id="57577"/>
    <lineage>
        <taxon>Eukaryota</taxon>
        <taxon>Viridiplantae</taxon>
        <taxon>Streptophyta</taxon>
        <taxon>Embryophyta</taxon>
        <taxon>Tracheophyta</taxon>
        <taxon>Spermatophyta</taxon>
        <taxon>Magnoliopsida</taxon>
        <taxon>eudicotyledons</taxon>
        <taxon>Gunneridae</taxon>
        <taxon>Pentapetalae</taxon>
        <taxon>rosids</taxon>
        <taxon>fabids</taxon>
        <taxon>Fabales</taxon>
        <taxon>Fabaceae</taxon>
        <taxon>Papilionoideae</taxon>
        <taxon>50 kb inversion clade</taxon>
        <taxon>NPAAA clade</taxon>
        <taxon>Hologalegina</taxon>
        <taxon>IRL clade</taxon>
        <taxon>Trifolieae</taxon>
        <taxon>Trifolium</taxon>
    </lineage>
</organism>
<accession>A0A2K3KEB1</accession>
<dbReference type="AlphaFoldDB" id="A0A2K3KEB1"/>
<dbReference type="Proteomes" id="UP000236291">
    <property type="component" value="Unassembled WGS sequence"/>
</dbReference>
<name>A0A2K3KEB1_TRIPR</name>
<sequence>MPTDSESATLLARARLVTLTAHLLPFNNQPTDHLLPHRLSAQLPAANLNGTLTIVDERTGKKYQVEVSQDGTVKATHFKK</sequence>
<reference evidence="1 2" key="2">
    <citation type="journal article" date="2017" name="Front. Plant Sci.">
        <title>Gene Classification and Mining of Molecular Markers Useful in Red Clover (Trifolium pratense) Breeding.</title>
        <authorList>
            <person name="Istvanek J."/>
            <person name="Dluhosova J."/>
            <person name="Dluhos P."/>
            <person name="Patkova L."/>
            <person name="Nedelnik J."/>
            <person name="Repkova J."/>
        </authorList>
    </citation>
    <scope>NUCLEOTIDE SEQUENCE [LARGE SCALE GENOMIC DNA]</scope>
    <source>
        <strain evidence="2">cv. Tatra</strain>
        <tissue evidence="1">Young leaves</tissue>
    </source>
</reference>
<dbReference type="EMBL" id="ASHM01093525">
    <property type="protein sequence ID" value="PNX64645.1"/>
    <property type="molecule type" value="Genomic_DNA"/>
</dbReference>
<reference evidence="1 2" key="1">
    <citation type="journal article" date="2014" name="Am. J. Bot.">
        <title>Genome assembly and annotation for red clover (Trifolium pratense; Fabaceae).</title>
        <authorList>
            <person name="Istvanek J."/>
            <person name="Jaros M."/>
            <person name="Krenek A."/>
            <person name="Repkova J."/>
        </authorList>
    </citation>
    <scope>NUCLEOTIDE SEQUENCE [LARGE SCALE GENOMIC DNA]</scope>
    <source>
        <strain evidence="2">cv. Tatra</strain>
        <tissue evidence="1">Young leaves</tissue>
    </source>
</reference>
<gene>
    <name evidence="1" type="ORF">L195_g054124</name>
</gene>
<dbReference type="ExpressionAtlas" id="A0A2K3KEB1">
    <property type="expression patterns" value="baseline"/>
</dbReference>
<proteinExistence type="predicted"/>
<evidence type="ECO:0000313" key="1">
    <source>
        <dbReference type="EMBL" id="PNX64645.1"/>
    </source>
</evidence>
<protein>
    <submittedName>
        <fullName evidence="1">Citrate synthase glyoxysomal-like</fullName>
    </submittedName>
</protein>
<feature type="non-terminal residue" evidence="1">
    <location>
        <position position="80"/>
    </location>
</feature>